<evidence type="ECO:0000313" key="2">
    <source>
        <dbReference type="Proteomes" id="UP000316079"/>
    </source>
</evidence>
<organism evidence="1 2">
    <name type="scientific">Danionella cerebrum</name>
    <dbReference type="NCBI Taxonomy" id="2873325"/>
    <lineage>
        <taxon>Eukaryota</taxon>
        <taxon>Metazoa</taxon>
        <taxon>Chordata</taxon>
        <taxon>Craniata</taxon>
        <taxon>Vertebrata</taxon>
        <taxon>Euteleostomi</taxon>
        <taxon>Actinopterygii</taxon>
        <taxon>Neopterygii</taxon>
        <taxon>Teleostei</taxon>
        <taxon>Ostariophysi</taxon>
        <taxon>Cypriniformes</taxon>
        <taxon>Danionidae</taxon>
        <taxon>Danioninae</taxon>
        <taxon>Danionella</taxon>
    </lineage>
</organism>
<proteinExistence type="predicted"/>
<dbReference type="EMBL" id="SRMA01027056">
    <property type="protein sequence ID" value="TRY60386.1"/>
    <property type="molecule type" value="Genomic_DNA"/>
</dbReference>
<keyword evidence="2" id="KW-1185">Reference proteome</keyword>
<comment type="caution">
    <text evidence="1">The sequence shown here is derived from an EMBL/GenBank/DDBJ whole genome shotgun (WGS) entry which is preliminary data.</text>
</comment>
<reference evidence="1 2" key="1">
    <citation type="journal article" date="2019" name="Sci. Data">
        <title>Hybrid genome assembly and annotation of Danionella translucida.</title>
        <authorList>
            <person name="Kadobianskyi M."/>
            <person name="Schulze L."/>
            <person name="Schuelke M."/>
            <person name="Judkewitz B."/>
        </authorList>
    </citation>
    <scope>NUCLEOTIDE SEQUENCE [LARGE SCALE GENOMIC DNA]</scope>
    <source>
        <strain evidence="1 2">Bolton</strain>
    </source>
</reference>
<gene>
    <name evidence="1" type="ORF">DNTS_012018</name>
</gene>
<accession>A0A553N4M4</accession>
<protein>
    <submittedName>
        <fullName evidence="1">Uncharacterized protein</fullName>
    </submittedName>
</protein>
<dbReference type="Proteomes" id="UP000316079">
    <property type="component" value="Unassembled WGS sequence"/>
</dbReference>
<feature type="non-terminal residue" evidence="1">
    <location>
        <position position="323"/>
    </location>
</feature>
<evidence type="ECO:0000313" key="1">
    <source>
        <dbReference type="EMBL" id="TRY60386.1"/>
    </source>
</evidence>
<sequence>MRGLKPFKTPLSHFPAFGDMSEYVMFVLDSLLHSPRIFFKPHRDELNVAISAVSIPSGTLTDCACSWTALAMTKTSACGHLCYQPHSHWHLPWQMLVKSRVVTEDNESGMFLKAVSRANTGQQQHSNVTININTHRKFISAAGFTTVHHKRHIPEHGRHVSKGIHIMGGREASSPEQKKTNGCMYGVLRKAWMNSSLFKEMTGQLQLIIKSIHTNDLQWCKKFILGAQQPLGMMAADEPSDYRSLFPDFTVFFLPWNHSGPDSSLTAHKAEFADCEEWGIWEALDEPCEQSFLTVSFLQVRSNLGNGRARFADEIEFMTILNK</sequence>
<dbReference type="AlphaFoldDB" id="A0A553N4M4"/>
<name>A0A553N4M4_9TELE</name>